<dbReference type="EC" id="6.3.4.15" evidence="3"/>
<dbReference type="PANTHER" id="PTHR12835">
    <property type="entry name" value="BIOTIN PROTEIN LIGASE"/>
    <property type="match status" value="1"/>
</dbReference>
<dbReference type="SUPFAM" id="SSF55681">
    <property type="entry name" value="Class II aaRS and biotin synthetases"/>
    <property type="match status" value="1"/>
</dbReference>
<evidence type="ECO:0000259" key="2">
    <source>
        <dbReference type="PROSITE" id="PS51733"/>
    </source>
</evidence>
<dbReference type="InterPro" id="IPR045864">
    <property type="entry name" value="aa-tRNA-synth_II/BPL/LPL"/>
</dbReference>
<reference evidence="3" key="1">
    <citation type="journal article" date="2021" name="PeerJ">
        <title>Extensive microbial diversity within the chicken gut microbiome revealed by metagenomics and culture.</title>
        <authorList>
            <person name="Gilroy R."/>
            <person name="Ravi A."/>
            <person name="Getino M."/>
            <person name="Pursley I."/>
            <person name="Horton D.L."/>
            <person name="Alikhan N.F."/>
            <person name="Baker D."/>
            <person name="Gharbi K."/>
            <person name="Hall N."/>
            <person name="Watson M."/>
            <person name="Adriaenssens E.M."/>
            <person name="Foster-Nyarko E."/>
            <person name="Jarju S."/>
            <person name="Secka A."/>
            <person name="Antonio M."/>
            <person name="Oren A."/>
            <person name="Chaudhuri R.R."/>
            <person name="La Ragione R."/>
            <person name="Hildebrand F."/>
            <person name="Pallen M.J."/>
        </authorList>
    </citation>
    <scope>NUCLEOTIDE SEQUENCE</scope>
    <source>
        <strain evidence="3">CHK121-7720</strain>
    </source>
</reference>
<dbReference type="PANTHER" id="PTHR12835:SF5">
    <property type="entry name" value="BIOTIN--PROTEIN LIGASE"/>
    <property type="match status" value="1"/>
</dbReference>
<dbReference type="RefSeq" id="WP_273305108.1">
    <property type="nucleotide sequence ID" value="NZ_DYUD01000006.1"/>
</dbReference>
<dbReference type="Pfam" id="PF03099">
    <property type="entry name" value="BPL_LplA_LipB"/>
    <property type="match status" value="1"/>
</dbReference>
<evidence type="ECO:0000313" key="3">
    <source>
        <dbReference type="EMBL" id="HJG87996.1"/>
    </source>
</evidence>
<accession>A0A921STT5</accession>
<dbReference type="EMBL" id="DYUD01000006">
    <property type="protein sequence ID" value="HJG87996.1"/>
    <property type="molecule type" value="Genomic_DNA"/>
</dbReference>
<sequence>METKEIIFTKEHLAETDSTNTYLQQLDADRHLPEGYIVYTDAQRAGRGQRGNSWESQPGKNLTFSLLLRPEHIPANQQFLLSQAVSLAVTDVLNRYATGFSIKWPNDIYWEDKKIAGILIENVLSGSTFARSIVGIGLNINQERFISNAPNPVSLFQITRHTYDIETVLDQFAEAFRRRYLQTFTSAAQALREEYFTTLYRNDGLYPYCSEGETFYASIAGIEPDGHLILATESGQERRFAFKEVSFLL</sequence>
<gene>
    <name evidence="3" type="ORF">K8U91_00775</name>
</gene>
<feature type="domain" description="BPL/LPL catalytic" evidence="2">
    <location>
        <begin position="1"/>
        <end position="184"/>
    </location>
</feature>
<reference evidence="3" key="2">
    <citation type="submission" date="2021-09" db="EMBL/GenBank/DDBJ databases">
        <authorList>
            <person name="Gilroy R."/>
        </authorList>
    </citation>
    <scope>NUCLEOTIDE SEQUENCE</scope>
    <source>
        <strain evidence="3">CHK121-7720</strain>
    </source>
</reference>
<dbReference type="Gene3D" id="3.30.930.10">
    <property type="entry name" value="Bira Bifunctional Protein, Domain 2"/>
    <property type="match status" value="1"/>
</dbReference>
<evidence type="ECO:0000313" key="4">
    <source>
        <dbReference type="Proteomes" id="UP000757103"/>
    </source>
</evidence>
<dbReference type="Proteomes" id="UP000757103">
    <property type="component" value="Unassembled WGS sequence"/>
</dbReference>
<name>A0A921STT5_9BACT</name>
<evidence type="ECO:0000256" key="1">
    <source>
        <dbReference type="ARBA" id="ARBA00022598"/>
    </source>
</evidence>
<dbReference type="GO" id="GO:0005737">
    <property type="term" value="C:cytoplasm"/>
    <property type="evidence" value="ECO:0007669"/>
    <property type="project" value="TreeGrafter"/>
</dbReference>
<comment type="caution">
    <text evidence="3">The sequence shown here is derived from an EMBL/GenBank/DDBJ whole genome shotgun (WGS) entry which is preliminary data.</text>
</comment>
<dbReference type="InterPro" id="IPR004143">
    <property type="entry name" value="BPL_LPL_catalytic"/>
</dbReference>
<dbReference type="PROSITE" id="PS51733">
    <property type="entry name" value="BPL_LPL_CATALYTIC"/>
    <property type="match status" value="1"/>
</dbReference>
<proteinExistence type="predicted"/>
<dbReference type="GO" id="GO:0004077">
    <property type="term" value="F:biotin--[biotin carboxyl-carrier protein] ligase activity"/>
    <property type="evidence" value="ECO:0007669"/>
    <property type="project" value="UniProtKB-EC"/>
</dbReference>
<dbReference type="CDD" id="cd16442">
    <property type="entry name" value="BPL"/>
    <property type="match status" value="1"/>
</dbReference>
<protein>
    <submittedName>
        <fullName evidence="3">Biotin--[acetyl-CoA-carboxylase] ligase</fullName>
        <ecNumber evidence="3">6.3.4.15</ecNumber>
    </submittedName>
</protein>
<keyword evidence="1 3" id="KW-0436">Ligase</keyword>
<dbReference type="InterPro" id="IPR004408">
    <property type="entry name" value="Biotin_CoA_COase_ligase"/>
</dbReference>
<organism evidence="3 4">
    <name type="scientific">Barnesiella viscericola</name>
    <dbReference type="NCBI Taxonomy" id="397865"/>
    <lineage>
        <taxon>Bacteria</taxon>
        <taxon>Pseudomonadati</taxon>
        <taxon>Bacteroidota</taxon>
        <taxon>Bacteroidia</taxon>
        <taxon>Bacteroidales</taxon>
        <taxon>Barnesiellaceae</taxon>
        <taxon>Barnesiella</taxon>
    </lineage>
</organism>
<dbReference type="AlphaFoldDB" id="A0A921STT5"/>
<dbReference type="NCBIfam" id="TIGR00121">
    <property type="entry name" value="birA_ligase"/>
    <property type="match status" value="1"/>
</dbReference>